<dbReference type="InterPro" id="IPR029052">
    <property type="entry name" value="Metallo-depent_PP-like"/>
</dbReference>
<dbReference type="Pfam" id="PF09587">
    <property type="entry name" value="PGA_cap"/>
    <property type="match status" value="1"/>
</dbReference>
<dbReference type="InterPro" id="IPR019079">
    <property type="entry name" value="Capsule_synth_CapA"/>
</dbReference>
<dbReference type="PANTHER" id="PTHR33393">
    <property type="entry name" value="POLYGLUTAMINE SYNTHESIS ACCESSORY PROTEIN RV0574C-RELATED"/>
    <property type="match status" value="1"/>
</dbReference>
<proteinExistence type="inferred from homology"/>
<dbReference type="SMART" id="SM00854">
    <property type="entry name" value="PGA_cap"/>
    <property type="match status" value="1"/>
</dbReference>
<organism evidence="3 4">
    <name type="scientific">Winogradskyella damuponensis</name>
    <dbReference type="NCBI Taxonomy" id="943939"/>
    <lineage>
        <taxon>Bacteria</taxon>
        <taxon>Pseudomonadati</taxon>
        <taxon>Bacteroidota</taxon>
        <taxon>Flavobacteriia</taxon>
        <taxon>Flavobacteriales</taxon>
        <taxon>Flavobacteriaceae</taxon>
        <taxon>Winogradskyella</taxon>
    </lineage>
</organism>
<dbReference type="RefSeq" id="WP_334470706.1">
    <property type="nucleotide sequence ID" value="NZ_BAABCB010000019.1"/>
</dbReference>
<name>A0ABP8CX33_9FLAO</name>
<evidence type="ECO:0000259" key="2">
    <source>
        <dbReference type="SMART" id="SM00854"/>
    </source>
</evidence>
<dbReference type="PANTHER" id="PTHR33393:SF11">
    <property type="entry name" value="POLYGLUTAMINE SYNTHESIS ACCESSORY PROTEIN RV0574C-RELATED"/>
    <property type="match status" value="1"/>
</dbReference>
<dbReference type="InterPro" id="IPR052169">
    <property type="entry name" value="CW_Biosynth-Accessory"/>
</dbReference>
<keyword evidence="4" id="KW-1185">Reference proteome</keyword>
<sequence>MVKLIIGGDICVTKRDEKAFLGGDAQQLFTDVLPEIQAADFAIANLETPLINAQSPIKKSGAVFGNSPKMLNAIKQSGITYLNLANNHILDHGKKGLKSTLEALKENQFDFSGAGETLKDASEPFRATIKGKNITVLSYAENEFSIAENGQSGANPVDVIDFVTRIKALKDSSDFIILLYHGGKENYHLPSPKQQKLCRFFVDQGVDMVVCQHSHTAGVYEAYNKGNIYYGQGNFVFDPYPLKRDWLYKGVLIEVVLHEDNSTDIQLIPYIHKSFFKDEIGVRKMTIEEAKLFMNHIDEASQKMIKNPNYIQEEWLKLSKSLENTYFSILNGNGKVMRKLNEKLSWLKFIYKNDRKLVLKNIVTCETHREIVETILKDK</sequence>
<feature type="domain" description="Capsule synthesis protein CapA" evidence="2">
    <location>
        <begin position="3"/>
        <end position="239"/>
    </location>
</feature>
<reference evidence="4" key="1">
    <citation type="journal article" date="2019" name="Int. J. Syst. Evol. Microbiol.">
        <title>The Global Catalogue of Microorganisms (GCM) 10K type strain sequencing project: providing services to taxonomists for standard genome sequencing and annotation.</title>
        <authorList>
            <consortium name="The Broad Institute Genomics Platform"/>
            <consortium name="The Broad Institute Genome Sequencing Center for Infectious Disease"/>
            <person name="Wu L."/>
            <person name="Ma J."/>
        </authorList>
    </citation>
    <scope>NUCLEOTIDE SEQUENCE [LARGE SCALE GENOMIC DNA]</scope>
    <source>
        <strain evidence="4">JCM 17633</strain>
    </source>
</reference>
<comment type="similarity">
    <text evidence="1">Belongs to the CapA family.</text>
</comment>
<comment type="caution">
    <text evidence="3">The sequence shown here is derived from an EMBL/GenBank/DDBJ whole genome shotgun (WGS) entry which is preliminary data.</text>
</comment>
<dbReference type="Proteomes" id="UP001501682">
    <property type="component" value="Unassembled WGS sequence"/>
</dbReference>
<gene>
    <name evidence="3" type="ORF">GCM10022292_22010</name>
</gene>
<dbReference type="CDD" id="cd07381">
    <property type="entry name" value="MPP_CapA"/>
    <property type="match status" value="1"/>
</dbReference>
<dbReference type="EMBL" id="BAABCB010000019">
    <property type="protein sequence ID" value="GAA4244238.1"/>
    <property type="molecule type" value="Genomic_DNA"/>
</dbReference>
<protein>
    <submittedName>
        <fullName evidence="3">CapA family protein</fullName>
    </submittedName>
</protein>
<evidence type="ECO:0000256" key="1">
    <source>
        <dbReference type="ARBA" id="ARBA00005662"/>
    </source>
</evidence>
<accession>A0ABP8CX33</accession>
<dbReference type="Gene3D" id="3.60.21.10">
    <property type="match status" value="1"/>
</dbReference>
<dbReference type="SUPFAM" id="SSF56300">
    <property type="entry name" value="Metallo-dependent phosphatases"/>
    <property type="match status" value="1"/>
</dbReference>
<evidence type="ECO:0000313" key="4">
    <source>
        <dbReference type="Proteomes" id="UP001501682"/>
    </source>
</evidence>
<evidence type="ECO:0000313" key="3">
    <source>
        <dbReference type="EMBL" id="GAA4244238.1"/>
    </source>
</evidence>